<dbReference type="SUPFAM" id="SSF51905">
    <property type="entry name" value="FAD/NAD(P)-binding domain"/>
    <property type="match status" value="1"/>
</dbReference>
<protein>
    <submittedName>
        <fullName evidence="6">Monoamine oxidase</fullName>
    </submittedName>
</protein>
<proteinExistence type="inferred from homology"/>
<evidence type="ECO:0000259" key="5">
    <source>
        <dbReference type="Pfam" id="PF01593"/>
    </source>
</evidence>
<evidence type="ECO:0000256" key="1">
    <source>
        <dbReference type="ARBA" id="ARBA00001974"/>
    </source>
</evidence>
<dbReference type="InterPro" id="IPR001613">
    <property type="entry name" value="Flavin_amine_oxidase"/>
</dbReference>
<dbReference type="PRINTS" id="PR00757">
    <property type="entry name" value="AMINEOXDASEF"/>
</dbReference>
<feature type="binding site" evidence="4">
    <location>
        <position position="19"/>
    </location>
    <ligand>
        <name>FAD</name>
        <dbReference type="ChEBI" id="CHEBI:57692"/>
    </ligand>
</feature>
<evidence type="ECO:0000256" key="4">
    <source>
        <dbReference type="PIRSR" id="PIRSR601613-1"/>
    </source>
</evidence>
<dbReference type="Gene3D" id="1.10.405.10">
    <property type="entry name" value="Guanine Nucleotide Dissociation Inhibitor, domain 1"/>
    <property type="match status" value="1"/>
</dbReference>
<evidence type="ECO:0000313" key="7">
    <source>
        <dbReference type="Proteomes" id="UP000321424"/>
    </source>
</evidence>
<keyword evidence="3" id="KW-0560">Oxidoreductase</keyword>
<comment type="similarity">
    <text evidence="2">Belongs to the flavin monoamine oxidase family.</text>
</comment>
<dbReference type="RefSeq" id="WP_147131603.1">
    <property type="nucleotide sequence ID" value="NZ_BJXA01000019.1"/>
</dbReference>
<feature type="binding site" evidence="4">
    <location>
        <position position="258"/>
    </location>
    <ligand>
        <name>FAD</name>
        <dbReference type="ChEBI" id="CHEBI:57692"/>
    </ligand>
</feature>
<feature type="binding site" evidence="4">
    <location>
        <position position="441"/>
    </location>
    <ligand>
        <name>FAD</name>
        <dbReference type="ChEBI" id="CHEBI:57692"/>
    </ligand>
</feature>
<reference evidence="6 7" key="1">
    <citation type="submission" date="2019-07" db="EMBL/GenBank/DDBJ databases">
        <title>Whole genome shotgun sequence of Nocardia ninae NBRC 108245.</title>
        <authorList>
            <person name="Hosoyama A."/>
            <person name="Uohara A."/>
            <person name="Ohji S."/>
            <person name="Ichikawa N."/>
        </authorList>
    </citation>
    <scope>NUCLEOTIDE SEQUENCE [LARGE SCALE GENOMIC DNA]</scope>
    <source>
        <strain evidence="6 7">NBRC 108245</strain>
    </source>
</reference>
<gene>
    <name evidence="6" type="ORF">NN4_33420</name>
</gene>
<comment type="cofactor">
    <cofactor evidence="1">
        <name>FAD</name>
        <dbReference type="ChEBI" id="CHEBI:57692"/>
    </cofactor>
</comment>
<dbReference type="GO" id="GO:0016491">
    <property type="term" value="F:oxidoreductase activity"/>
    <property type="evidence" value="ECO:0007669"/>
    <property type="project" value="UniProtKB-KW"/>
</dbReference>
<dbReference type="PANTHER" id="PTHR43563">
    <property type="entry name" value="AMINE OXIDASE"/>
    <property type="match status" value="1"/>
</dbReference>
<dbReference type="Proteomes" id="UP000321424">
    <property type="component" value="Unassembled WGS sequence"/>
</dbReference>
<dbReference type="EMBL" id="BJXA01000019">
    <property type="protein sequence ID" value="GEM38823.1"/>
    <property type="molecule type" value="Genomic_DNA"/>
</dbReference>
<dbReference type="AlphaFoldDB" id="A0A511MDU5"/>
<evidence type="ECO:0000256" key="3">
    <source>
        <dbReference type="ARBA" id="ARBA00023002"/>
    </source>
</evidence>
<keyword evidence="7" id="KW-1185">Reference proteome</keyword>
<feature type="binding site" evidence="4">
    <location>
        <position position="363"/>
    </location>
    <ligand>
        <name>substrate</name>
    </ligand>
</feature>
<accession>A0A511MDU5</accession>
<dbReference type="InterPro" id="IPR036188">
    <property type="entry name" value="FAD/NAD-bd_sf"/>
</dbReference>
<feature type="binding site" evidence="4">
    <location>
        <begin position="38"/>
        <end position="39"/>
    </location>
    <ligand>
        <name>FAD</name>
        <dbReference type="ChEBI" id="CHEBI:57692"/>
    </ligand>
</feature>
<organism evidence="6 7">
    <name type="scientific">Nocardia ninae NBRC 108245</name>
    <dbReference type="NCBI Taxonomy" id="1210091"/>
    <lineage>
        <taxon>Bacteria</taxon>
        <taxon>Bacillati</taxon>
        <taxon>Actinomycetota</taxon>
        <taxon>Actinomycetes</taxon>
        <taxon>Mycobacteriales</taxon>
        <taxon>Nocardiaceae</taxon>
        <taxon>Nocardia</taxon>
    </lineage>
</organism>
<evidence type="ECO:0000256" key="2">
    <source>
        <dbReference type="ARBA" id="ARBA00005995"/>
    </source>
</evidence>
<dbReference type="PANTHER" id="PTHR43563:SF1">
    <property type="entry name" value="AMINE OXIDASE [FLAVIN-CONTAINING] B"/>
    <property type="match status" value="1"/>
</dbReference>
<dbReference type="InterPro" id="IPR002937">
    <property type="entry name" value="Amino_oxidase"/>
</dbReference>
<sequence length="468" mass="50150">MSKNHLRRVDTVIVGGGVSGLAAARRLVDHGRSVVVLEALPRVGGRTLTKREGETVLDEGATLIYRAHDNAFRLARAHGVELFESNAEGRFLLHTARTTRGFRYGNSRAMTLFGAPALRPLLRPILRLTSRWTALPAETMLQVLGAVSALDKLAATIPASAPWTAPDANLLDSRTFGSWLDEQLPDPGARQLFEANFAGYLPETTSLLFALHFLGTWGSIGSLLAGPAQVYRFRGGAQELALALSRSLSDRVVVASPVHSITRHSAGVVVHCAETEFEADRVIVAISPAGVQHLRFDPELPQDRVTLQHAWQPVHGRKVNIVYDEPFWRQAGLSGSALTDLDAVPGLLDASPADGNAGVLSGYLPGDRGSADPGERRRTVLSVSTTLFGPRAAEPLHYHEKNWEDEPFAYGCEGGLAVGALTSARRLPKTPVGRVHFAGVETADAWMGFLGGAIQAGERAADEVLAAG</sequence>
<dbReference type="SUPFAM" id="SSF54373">
    <property type="entry name" value="FAD-linked reductases, C-terminal domain"/>
    <property type="match status" value="1"/>
</dbReference>
<name>A0A511MDU5_9NOCA</name>
<evidence type="ECO:0000313" key="6">
    <source>
        <dbReference type="EMBL" id="GEM38823.1"/>
    </source>
</evidence>
<comment type="caution">
    <text evidence="6">The sequence shown here is derived from an EMBL/GenBank/DDBJ whole genome shotgun (WGS) entry which is preliminary data.</text>
</comment>
<dbReference type="OrthoDB" id="337830at2"/>
<dbReference type="InterPro" id="IPR050703">
    <property type="entry name" value="Flavin_MAO"/>
</dbReference>
<dbReference type="Gene3D" id="3.90.660.10">
    <property type="match status" value="1"/>
</dbReference>
<dbReference type="Pfam" id="PF01593">
    <property type="entry name" value="Amino_oxidase"/>
    <property type="match status" value="1"/>
</dbReference>
<feature type="domain" description="Amine oxidase" evidence="5">
    <location>
        <begin position="18"/>
        <end position="465"/>
    </location>
</feature>
<dbReference type="Gene3D" id="3.50.50.60">
    <property type="entry name" value="FAD/NAD(P)-binding domain"/>
    <property type="match status" value="1"/>
</dbReference>